<feature type="region of interest" description="Disordered" evidence="1">
    <location>
        <begin position="146"/>
        <end position="249"/>
    </location>
</feature>
<reference evidence="2 3" key="1">
    <citation type="submission" date="2019-06" db="EMBL/GenBank/DDBJ databases">
        <title>Sequencing the genomes of 1000 actinobacteria strains.</title>
        <authorList>
            <person name="Klenk H.-P."/>
        </authorList>
    </citation>
    <scope>NUCLEOTIDE SEQUENCE [LARGE SCALE GENOMIC DNA]</scope>
    <source>
        <strain evidence="2 3">DSM 18935</strain>
    </source>
</reference>
<keyword evidence="3" id="KW-1185">Reference proteome</keyword>
<protein>
    <submittedName>
        <fullName evidence="2">Uncharacterized protein</fullName>
    </submittedName>
</protein>
<name>A0A560WGC9_9MICO</name>
<evidence type="ECO:0000313" key="2">
    <source>
        <dbReference type="EMBL" id="TWD16524.1"/>
    </source>
</evidence>
<sequence length="249" mass="26405">MTDRPWIRRQWRLVAVCALPMLFVLLVALKLLSLPVLTSSAGDAHAAGDGAGVRGAGEKLGVVNVVQRWRAPYVEGTGRSMAGDLDGGRADLERALGLTGSPPEDCTVRTNLVLTVEAQSVAAGEGGDDEARQRLADEALALIDEGPQGCLDGSDDGNGGQAGETQRAAKERLEGGEDEDGDSGEGEPEESEQGEEPAPQDSPTQSPEEQAKEEELQERNRSGQSEAEAKERRDEAERSSDGGFVEKPW</sequence>
<dbReference type="RefSeq" id="WP_144854565.1">
    <property type="nucleotide sequence ID" value="NZ_BAAAYT010000001.1"/>
</dbReference>
<accession>A0A560WGC9</accession>
<dbReference type="EMBL" id="VIUW01000001">
    <property type="protein sequence ID" value="TWD16524.1"/>
    <property type="molecule type" value="Genomic_DNA"/>
</dbReference>
<organism evidence="2 3">
    <name type="scientific">Marihabitans asiaticum</name>
    <dbReference type="NCBI Taxonomy" id="415218"/>
    <lineage>
        <taxon>Bacteria</taxon>
        <taxon>Bacillati</taxon>
        <taxon>Actinomycetota</taxon>
        <taxon>Actinomycetes</taxon>
        <taxon>Micrococcales</taxon>
        <taxon>Intrasporangiaceae</taxon>
        <taxon>Marihabitans</taxon>
    </lineage>
</organism>
<comment type="caution">
    <text evidence="2">The sequence shown here is derived from an EMBL/GenBank/DDBJ whole genome shotgun (WGS) entry which is preliminary data.</text>
</comment>
<dbReference type="AlphaFoldDB" id="A0A560WGC9"/>
<feature type="compositionally biased region" description="Acidic residues" evidence="1">
    <location>
        <begin position="176"/>
        <end position="195"/>
    </location>
</feature>
<dbReference type="OrthoDB" id="4869995at2"/>
<evidence type="ECO:0000256" key="1">
    <source>
        <dbReference type="SAM" id="MobiDB-lite"/>
    </source>
</evidence>
<dbReference type="Proteomes" id="UP000315628">
    <property type="component" value="Unassembled WGS sequence"/>
</dbReference>
<proteinExistence type="predicted"/>
<gene>
    <name evidence="2" type="ORF">FB557_0047</name>
</gene>
<feature type="compositionally biased region" description="Basic and acidic residues" evidence="1">
    <location>
        <begin position="209"/>
        <end position="240"/>
    </location>
</feature>
<evidence type="ECO:0000313" key="3">
    <source>
        <dbReference type="Proteomes" id="UP000315628"/>
    </source>
</evidence>